<dbReference type="KEGG" id="fcy:FRACYDRAFT_184054"/>
<keyword evidence="12" id="KW-1185">Reference proteome</keyword>
<protein>
    <recommendedName>
        <fullName evidence="3">RNA exonuclease 4</fullName>
    </recommendedName>
</protein>
<dbReference type="InParanoid" id="A0A1E7FHZ4"/>
<evidence type="ECO:0000256" key="9">
    <source>
        <dbReference type="ARBA" id="ARBA00025599"/>
    </source>
</evidence>
<evidence type="ECO:0000256" key="6">
    <source>
        <dbReference type="ARBA" id="ARBA00022801"/>
    </source>
</evidence>
<dbReference type="GO" id="GO:0008408">
    <property type="term" value="F:3'-5' exonuclease activity"/>
    <property type="evidence" value="ECO:0007669"/>
    <property type="project" value="InterPro"/>
</dbReference>
<dbReference type="GO" id="GO:0006364">
    <property type="term" value="P:rRNA processing"/>
    <property type="evidence" value="ECO:0007669"/>
    <property type="project" value="UniProtKB-KW"/>
</dbReference>
<evidence type="ECO:0000256" key="5">
    <source>
        <dbReference type="ARBA" id="ARBA00022722"/>
    </source>
</evidence>
<feature type="domain" description="Exonuclease" evidence="10">
    <location>
        <begin position="53"/>
        <end position="220"/>
    </location>
</feature>
<dbReference type="SUPFAM" id="SSF53098">
    <property type="entry name" value="Ribonuclease H-like"/>
    <property type="match status" value="1"/>
</dbReference>
<dbReference type="InterPro" id="IPR036397">
    <property type="entry name" value="RNaseH_sf"/>
</dbReference>
<dbReference type="EMBL" id="KV784357">
    <property type="protein sequence ID" value="OEU17665.1"/>
    <property type="molecule type" value="Genomic_DNA"/>
</dbReference>
<keyword evidence="5" id="KW-0540">Nuclease</keyword>
<dbReference type="InterPro" id="IPR047021">
    <property type="entry name" value="REXO1/3/4-like"/>
</dbReference>
<evidence type="ECO:0000256" key="4">
    <source>
        <dbReference type="ARBA" id="ARBA00022552"/>
    </source>
</evidence>
<keyword evidence="4" id="KW-0698">rRNA processing</keyword>
<proteinExistence type="inferred from homology"/>
<dbReference type="OrthoDB" id="16516at2759"/>
<accession>A0A1E7FHZ4</accession>
<evidence type="ECO:0000256" key="2">
    <source>
        <dbReference type="ARBA" id="ARBA00010489"/>
    </source>
</evidence>
<dbReference type="AlphaFoldDB" id="A0A1E7FHZ4"/>
<evidence type="ECO:0000313" key="12">
    <source>
        <dbReference type="Proteomes" id="UP000095751"/>
    </source>
</evidence>
<dbReference type="Pfam" id="PF00929">
    <property type="entry name" value="RNase_T"/>
    <property type="match status" value="1"/>
</dbReference>
<comment type="subcellular location">
    <subcellularLocation>
        <location evidence="1">Nucleus</location>
    </subcellularLocation>
</comment>
<sequence>MPSLKPSKKKQKKKEFACINDLLKQQKQDKVIKKEESRIQGKLDSIPESVRAKYVALDCEMVGIGTGGVKSALARVSLVDWNMNVLLDTFVQVPIRVTDFRTHVSGVEAKHLKSSTAMPVKQCRDQVAKLLKGKILCGHGLTNDFKALMMSHPKESIRDTAKYRPFQRYGNGKWRPRKLRDLVKENLKGKDGFQEGEHDSVQDAKASMELFQVVFSQWEKELENKTR</sequence>
<dbReference type="InterPro" id="IPR013520">
    <property type="entry name" value="Ribonucl_H"/>
</dbReference>
<evidence type="ECO:0000256" key="8">
    <source>
        <dbReference type="ARBA" id="ARBA00023242"/>
    </source>
</evidence>
<dbReference type="InterPro" id="IPR037431">
    <property type="entry name" value="REX4_DEDDh_dom"/>
</dbReference>
<evidence type="ECO:0000313" key="11">
    <source>
        <dbReference type="EMBL" id="OEU17665.1"/>
    </source>
</evidence>
<keyword evidence="6" id="KW-0378">Hydrolase</keyword>
<dbReference type="GO" id="GO:0003676">
    <property type="term" value="F:nucleic acid binding"/>
    <property type="evidence" value="ECO:0007669"/>
    <property type="project" value="InterPro"/>
</dbReference>
<dbReference type="PANTHER" id="PTHR12801">
    <property type="entry name" value="RNA EXONUCLEASE REXO1 / RECO3 FAMILY MEMBER-RELATED"/>
    <property type="match status" value="1"/>
</dbReference>
<keyword evidence="7" id="KW-0269">Exonuclease</keyword>
<evidence type="ECO:0000256" key="7">
    <source>
        <dbReference type="ARBA" id="ARBA00022839"/>
    </source>
</evidence>
<dbReference type="GO" id="GO:0005634">
    <property type="term" value="C:nucleus"/>
    <property type="evidence" value="ECO:0007669"/>
    <property type="project" value="UniProtKB-SubCell"/>
</dbReference>
<keyword evidence="8" id="KW-0539">Nucleus</keyword>
<gene>
    <name evidence="11" type="ORF">FRACYDRAFT_184054</name>
</gene>
<organism evidence="11 12">
    <name type="scientific">Fragilariopsis cylindrus CCMP1102</name>
    <dbReference type="NCBI Taxonomy" id="635003"/>
    <lineage>
        <taxon>Eukaryota</taxon>
        <taxon>Sar</taxon>
        <taxon>Stramenopiles</taxon>
        <taxon>Ochrophyta</taxon>
        <taxon>Bacillariophyta</taxon>
        <taxon>Bacillariophyceae</taxon>
        <taxon>Bacillariophycidae</taxon>
        <taxon>Bacillariales</taxon>
        <taxon>Bacillariaceae</taxon>
        <taxon>Fragilariopsis</taxon>
    </lineage>
</organism>
<evidence type="ECO:0000259" key="10">
    <source>
        <dbReference type="SMART" id="SM00479"/>
    </source>
</evidence>
<dbReference type="SMART" id="SM00479">
    <property type="entry name" value="EXOIII"/>
    <property type="match status" value="1"/>
</dbReference>
<reference evidence="11 12" key="1">
    <citation type="submission" date="2016-09" db="EMBL/GenBank/DDBJ databases">
        <title>Extensive genetic diversity and differential bi-allelic expression allows diatom success in the polar Southern Ocean.</title>
        <authorList>
            <consortium name="DOE Joint Genome Institute"/>
            <person name="Mock T."/>
            <person name="Otillar R.P."/>
            <person name="Strauss J."/>
            <person name="Dupont C."/>
            <person name="Frickenhaus S."/>
            <person name="Maumus F."/>
            <person name="Mcmullan M."/>
            <person name="Sanges R."/>
            <person name="Schmutz J."/>
            <person name="Toseland A."/>
            <person name="Valas R."/>
            <person name="Veluchamy A."/>
            <person name="Ward B.J."/>
            <person name="Allen A."/>
            <person name="Barry K."/>
            <person name="Falciatore A."/>
            <person name="Ferrante M."/>
            <person name="Fortunato A.E."/>
            <person name="Gloeckner G."/>
            <person name="Gruber A."/>
            <person name="Hipkin R."/>
            <person name="Janech M."/>
            <person name="Kroth P."/>
            <person name="Leese F."/>
            <person name="Lindquist E."/>
            <person name="Lyon B.R."/>
            <person name="Martin J."/>
            <person name="Mayer C."/>
            <person name="Parker M."/>
            <person name="Quesneville H."/>
            <person name="Raymond J."/>
            <person name="Uhlig C."/>
            <person name="Valentin K.U."/>
            <person name="Worden A.Z."/>
            <person name="Armbrust E.V."/>
            <person name="Bowler C."/>
            <person name="Green B."/>
            <person name="Moulton V."/>
            <person name="Van Oosterhout C."/>
            <person name="Grigoriev I."/>
        </authorList>
    </citation>
    <scope>NUCLEOTIDE SEQUENCE [LARGE SCALE GENOMIC DNA]</scope>
    <source>
        <strain evidence="11 12">CCMP1102</strain>
    </source>
</reference>
<name>A0A1E7FHZ4_9STRA</name>
<dbReference type="CDD" id="cd06144">
    <property type="entry name" value="REX4_like"/>
    <property type="match status" value="1"/>
</dbReference>
<comment type="similarity">
    <text evidence="2">Belongs to the REXO4 family.</text>
</comment>
<dbReference type="FunFam" id="3.30.420.10:FF:000007">
    <property type="entry name" value="Interferon-stimulated exonuclease gene 20"/>
    <property type="match status" value="1"/>
</dbReference>
<evidence type="ECO:0000256" key="3">
    <source>
        <dbReference type="ARBA" id="ARBA00016937"/>
    </source>
</evidence>
<dbReference type="Gene3D" id="3.30.420.10">
    <property type="entry name" value="Ribonuclease H-like superfamily/Ribonuclease H"/>
    <property type="match status" value="1"/>
</dbReference>
<comment type="function">
    <text evidence="9">Exoribonuclease involved in ribosome biosynthesis. Involved in the processing of ITS1, the internal transcribed spacer localized between the 18S and 5.8S rRNAs.</text>
</comment>
<dbReference type="InterPro" id="IPR012337">
    <property type="entry name" value="RNaseH-like_sf"/>
</dbReference>
<evidence type="ECO:0000256" key="1">
    <source>
        <dbReference type="ARBA" id="ARBA00004123"/>
    </source>
</evidence>
<dbReference type="PANTHER" id="PTHR12801:SF45">
    <property type="entry name" value="RNA EXONUCLEASE 4"/>
    <property type="match status" value="1"/>
</dbReference>
<dbReference type="Proteomes" id="UP000095751">
    <property type="component" value="Unassembled WGS sequence"/>
</dbReference>